<reference evidence="4 5" key="1">
    <citation type="journal article" date="2011" name="Front. Microbiol.">
        <title>Genomic signatures of strain selection and enhancement in Bacillus atrophaeus var. globigii, a historical biowarfare simulant.</title>
        <authorList>
            <person name="Gibbons H.S."/>
            <person name="Broomall S.M."/>
            <person name="McNew L.A."/>
            <person name="Daligault H."/>
            <person name="Chapman C."/>
            <person name="Bruce D."/>
            <person name="Karavis M."/>
            <person name="Krepps M."/>
            <person name="McGregor P.A."/>
            <person name="Hong C."/>
            <person name="Park K.H."/>
            <person name="Akmal A."/>
            <person name="Feldman A."/>
            <person name="Lin J.S."/>
            <person name="Chang W.E."/>
            <person name="Higgs B.W."/>
            <person name="Demirev P."/>
            <person name="Lindquist J."/>
            <person name="Liem A."/>
            <person name="Fochler E."/>
            <person name="Read T.D."/>
            <person name="Tapia R."/>
            <person name="Johnson S."/>
            <person name="Bishop-Lilly K.A."/>
            <person name="Detter C."/>
            <person name="Han C."/>
            <person name="Sozhamannan S."/>
            <person name="Rosenzweig C.N."/>
            <person name="Skowronski E.W."/>
        </authorList>
    </citation>
    <scope>NUCLEOTIDE SEQUENCE [LARGE SCALE GENOMIC DNA]</scope>
    <source>
        <strain evidence="4 5">AK5</strain>
    </source>
</reference>
<evidence type="ECO:0000256" key="2">
    <source>
        <dbReference type="ARBA" id="ARBA00022932"/>
    </source>
</evidence>
<keyword evidence="5" id="KW-1185">Reference proteome</keyword>
<dbReference type="SUPFAM" id="SSF52540">
    <property type="entry name" value="P-loop containing nucleoside triphosphate hydrolases"/>
    <property type="match status" value="1"/>
</dbReference>
<keyword evidence="2" id="KW-0808">Transferase</keyword>
<gene>
    <name evidence="4" type="ORF">CWE06_02320</name>
</gene>
<dbReference type="Proteomes" id="UP000288212">
    <property type="component" value="Unassembled WGS sequence"/>
</dbReference>
<dbReference type="GO" id="GO:0006261">
    <property type="term" value="P:DNA-templated DNA replication"/>
    <property type="evidence" value="ECO:0007669"/>
    <property type="project" value="TreeGrafter"/>
</dbReference>
<dbReference type="Gene3D" id="3.40.50.300">
    <property type="entry name" value="P-loop containing nucleotide triphosphate hydrolases"/>
    <property type="match status" value="1"/>
</dbReference>
<dbReference type="InterPro" id="IPR027417">
    <property type="entry name" value="P-loop_NTPase"/>
</dbReference>
<sequence length="306" mass="34191">MSANNDAQPTATNMPWLRPLWQQLVSGYQQQRLPHALAFSDSPEVGSEVLRAKLQQFLLCDTRLQRQQACGECKSCKLYLAGNHPDFIEVVAEEGKQLGIDAIRQAMTQVQKTAAQGGNKVITVMAIDHMTVQAANALLKTLEEPPNNTYFCLFAKQYSQVLPTIRSRSTFYTLPLPSYQQRRAWQAEHQQDQAGIQVSLGQLLRGEFPKESDAPQLAIWFEQVLVELQMLYVACLSDQLSAEQTAMLPKSLAPAQAADILAAAYRRGIEIRALAKQSGLNLSLLLQAWCSELLMQVYRKRDVLTG</sequence>
<keyword evidence="2" id="KW-0548">Nucleotidyltransferase</keyword>
<dbReference type="GO" id="GO:0003887">
    <property type="term" value="F:DNA-directed DNA polymerase activity"/>
    <property type="evidence" value="ECO:0007669"/>
    <property type="project" value="UniProtKB-KW"/>
</dbReference>
<protein>
    <recommendedName>
        <fullName evidence="1">DNA-directed DNA polymerase</fullName>
        <ecNumber evidence="1">2.7.7.7</ecNumber>
    </recommendedName>
</protein>
<dbReference type="EC" id="2.7.7.7" evidence="1"/>
<evidence type="ECO:0000313" key="4">
    <source>
        <dbReference type="EMBL" id="RUO21707.1"/>
    </source>
</evidence>
<accession>A0A432VYF1</accession>
<organism evidence="4 5">
    <name type="scientific">Aliidiomarina haloalkalitolerans</name>
    <dbReference type="NCBI Taxonomy" id="859059"/>
    <lineage>
        <taxon>Bacteria</taxon>
        <taxon>Pseudomonadati</taxon>
        <taxon>Pseudomonadota</taxon>
        <taxon>Gammaproteobacteria</taxon>
        <taxon>Alteromonadales</taxon>
        <taxon>Idiomarinaceae</taxon>
        <taxon>Aliidiomarina</taxon>
    </lineage>
</organism>
<comment type="caution">
    <text evidence="4">The sequence shown here is derived from an EMBL/GenBank/DDBJ whole genome shotgun (WGS) entry which is preliminary data.</text>
</comment>
<dbReference type="GO" id="GO:0009360">
    <property type="term" value="C:DNA polymerase III complex"/>
    <property type="evidence" value="ECO:0007669"/>
    <property type="project" value="TreeGrafter"/>
</dbReference>
<proteinExistence type="predicted"/>
<dbReference type="PANTHER" id="PTHR11669">
    <property type="entry name" value="REPLICATION FACTOR C / DNA POLYMERASE III GAMMA-TAU SUBUNIT"/>
    <property type="match status" value="1"/>
</dbReference>
<dbReference type="OrthoDB" id="9811073at2"/>
<keyword evidence="2" id="KW-0239">DNA-directed DNA polymerase</keyword>
<name>A0A432VYF1_9GAMM</name>
<dbReference type="AlphaFoldDB" id="A0A432VYF1"/>
<evidence type="ECO:0000256" key="3">
    <source>
        <dbReference type="ARBA" id="ARBA00049244"/>
    </source>
</evidence>
<dbReference type="EMBL" id="PIPI01000001">
    <property type="protein sequence ID" value="RUO21707.1"/>
    <property type="molecule type" value="Genomic_DNA"/>
</dbReference>
<evidence type="ECO:0000256" key="1">
    <source>
        <dbReference type="ARBA" id="ARBA00012417"/>
    </source>
</evidence>
<dbReference type="PANTHER" id="PTHR11669:SF8">
    <property type="entry name" value="DNA POLYMERASE III SUBUNIT DELTA"/>
    <property type="match status" value="1"/>
</dbReference>
<evidence type="ECO:0000313" key="5">
    <source>
        <dbReference type="Proteomes" id="UP000288212"/>
    </source>
</evidence>
<dbReference type="Pfam" id="PF13177">
    <property type="entry name" value="DNA_pol3_delta2"/>
    <property type="match status" value="1"/>
</dbReference>
<dbReference type="InterPro" id="IPR050238">
    <property type="entry name" value="DNA_Rep/Repair_Clamp_Loader"/>
</dbReference>
<comment type="catalytic activity">
    <reaction evidence="3">
        <text>DNA(n) + a 2'-deoxyribonucleoside 5'-triphosphate = DNA(n+1) + diphosphate</text>
        <dbReference type="Rhea" id="RHEA:22508"/>
        <dbReference type="Rhea" id="RHEA-COMP:17339"/>
        <dbReference type="Rhea" id="RHEA-COMP:17340"/>
        <dbReference type="ChEBI" id="CHEBI:33019"/>
        <dbReference type="ChEBI" id="CHEBI:61560"/>
        <dbReference type="ChEBI" id="CHEBI:173112"/>
        <dbReference type="EC" id="2.7.7.7"/>
    </reaction>
</comment>
<dbReference type="RefSeq" id="WP_126790783.1">
    <property type="nucleotide sequence ID" value="NZ_PIPI01000001.1"/>
</dbReference>